<organism evidence="1 2">
    <name type="scientific">Suillus fuscotomentosus</name>
    <dbReference type="NCBI Taxonomy" id="1912939"/>
    <lineage>
        <taxon>Eukaryota</taxon>
        <taxon>Fungi</taxon>
        <taxon>Dikarya</taxon>
        <taxon>Basidiomycota</taxon>
        <taxon>Agaricomycotina</taxon>
        <taxon>Agaricomycetes</taxon>
        <taxon>Agaricomycetidae</taxon>
        <taxon>Boletales</taxon>
        <taxon>Suillineae</taxon>
        <taxon>Suillaceae</taxon>
        <taxon>Suillus</taxon>
    </lineage>
</organism>
<evidence type="ECO:0000313" key="2">
    <source>
        <dbReference type="Proteomes" id="UP001195769"/>
    </source>
</evidence>
<gene>
    <name evidence="1" type="ORF">F5891DRAFT_1187964</name>
</gene>
<reference evidence="1" key="1">
    <citation type="journal article" date="2020" name="New Phytol.">
        <title>Comparative genomics reveals dynamic genome evolution in host specialist ectomycorrhizal fungi.</title>
        <authorList>
            <person name="Lofgren L.A."/>
            <person name="Nguyen N.H."/>
            <person name="Vilgalys R."/>
            <person name="Ruytinx J."/>
            <person name="Liao H.L."/>
            <person name="Branco S."/>
            <person name="Kuo A."/>
            <person name="LaButti K."/>
            <person name="Lipzen A."/>
            <person name="Andreopoulos W."/>
            <person name="Pangilinan J."/>
            <person name="Riley R."/>
            <person name="Hundley H."/>
            <person name="Na H."/>
            <person name="Barry K."/>
            <person name="Grigoriev I.V."/>
            <person name="Stajich J.E."/>
            <person name="Kennedy P.G."/>
        </authorList>
    </citation>
    <scope>NUCLEOTIDE SEQUENCE</scope>
    <source>
        <strain evidence="1">FC203</strain>
    </source>
</reference>
<protein>
    <submittedName>
        <fullName evidence="1">Uncharacterized protein</fullName>
    </submittedName>
</protein>
<comment type="caution">
    <text evidence="1">The sequence shown here is derived from an EMBL/GenBank/DDBJ whole genome shotgun (WGS) entry which is preliminary data.</text>
</comment>
<dbReference type="Proteomes" id="UP001195769">
    <property type="component" value="Unassembled WGS sequence"/>
</dbReference>
<sequence length="225" mass="25888">MVEIIIPYINSDPVLEVQPNFESPAFAACTAALIASGLTAEAALTQLVDGWTQEYQERVVLWQQQIDEDVHHRKTKKKKLKINDFNADLPVSDVIILRPSQFVLQKVKNMEFVKLWYFSPDSCCEARDWNKSSTDDTLGLEKIDGIVTLKSFSSFKASNKALQDHDLSWRQFDMAKTSFLVHIEKASWPDKHQMTLALFFMLITNHEHRLCLRGEKILLHYASMD</sequence>
<dbReference type="EMBL" id="JABBWK010000024">
    <property type="protein sequence ID" value="KAG1900881.1"/>
    <property type="molecule type" value="Genomic_DNA"/>
</dbReference>
<dbReference type="GeneID" id="64661229"/>
<dbReference type="RefSeq" id="XP_041226457.1">
    <property type="nucleotide sequence ID" value="XM_041366931.1"/>
</dbReference>
<proteinExistence type="predicted"/>
<keyword evidence="2" id="KW-1185">Reference proteome</keyword>
<accession>A0AAD4HLT1</accession>
<dbReference type="AlphaFoldDB" id="A0AAD4HLT1"/>
<name>A0AAD4HLT1_9AGAM</name>
<evidence type="ECO:0000313" key="1">
    <source>
        <dbReference type="EMBL" id="KAG1900881.1"/>
    </source>
</evidence>